<name>A0A1G5VZT3_9BACT</name>
<dbReference type="Proteomes" id="UP000198756">
    <property type="component" value="Unassembled WGS sequence"/>
</dbReference>
<dbReference type="OrthoDB" id="822980at2"/>
<reference evidence="3" key="1">
    <citation type="submission" date="2016-10" db="EMBL/GenBank/DDBJ databases">
        <authorList>
            <person name="Varghese N."/>
            <person name="Submissions S."/>
        </authorList>
    </citation>
    <scope>NUCLEOTIDE SEQUENCE [LARGE SCALE GENOMIC DNA]</scope>
    <source>
        <strain evidence="3">DSM 22703</strain>
    </source>
</reference>
<dbReference type="RefSeq" id="WP_139183561.1">
    <property type="nucleotide sequence ID" value="NZ_FMXE01000005.1"/>
</dbReference>
<sequence>MKQIKLKLSGLVLISGIIFSSCMSEAETPVINELAEVSRETSQVVTGEENFRKGPKGVFYQEKFSNQSIVVGNPAAFPGFGEGQATFIGKGFSFFNQYALGFPDQNGVVFTEPAWVTEFFEKELIALGIDAEVIKASSKIVSSLTTDGKGNSIWFKSVSNRAQFDQQGNITFEAEIEIVGGTGKFQGATGVGTVKGNVMASDGKGNTTVRANIVF</sequence>
<keyword evidence="3" id="KW-1185">Reference proteome</keyword>
<gene>
    <name evidence="2" type="ORF">SAMN03080617_00798</name>
</gene>
<dbReference type="EMBL" id="FMXE01000005">
    <property type="protein sequence ID" value="SDA51359.1"/>
    <property type="molecule type" value="Genomic_DNA"/>
</dbReference>
<evidence type="ECO:0000256" key="1">
    <source>
        <dbReference type="SAM" id="SignalP"/>
    </source>
</evidence>
<evidence type="ECO:0000313" key="3">
    <source>
        <dbReference type="Proteomes" id="UP000198756"/>
    </source>
</evidence>
<accession>A0A1G5VZT3</accession>
<protein>
    <recommendedName>
        <fullName evidence="4">Lipoprotein</fullName>
    </recommendedName>
</protein>
<evidence type="ECO:0008006" key="4">
    <source>
        <dbReference type="Google" id="ProtNLM"/>
    </source>
</evidence>
<organism evidence="2 3">
    <name type="scientific">Algoriphagus alkaliphilus</name>
    <dbReference type="NCBI Taxonomy" id="279824"/>
    <lineage>
        <taxon>Bacteria</taxon>
        <taxon>Pseudomonadati</taxon>
        <taxon>Bacteroidota</taxon>
        <taxon>Cytophagia</taxon>
        <taxon>Cytophagales</taxon>
        <taxon>Cyclobacteriaceae</taxon>
        <taxon>Algoriphagus</taxon>
    </lineage>
</organism>
<feature type="chain" id="PRO_5011757967" description="Lipoprotein" evidence="1">
    <location>
        <begin position="27"/>
        <end position="215"/>
    </location>
</feature>
<proteinExistence type="predicted"/>
<keyword evidence="1" id="KW-0732">Signal</keyword>
<feature type="signal peptide" evidence="1">
    <location>
        <begin position="1"/>
        <end position="26"/>
    </location>
</feature>
<evidence type="ECO:0000313" key="2">
    <source>
        <dbReference type="EMBL" id="SDA51359.1"/>
    </source>
</evidence>
<dbReference type="AlphaFoldDB" id="A0A1G5VZT3"/>
<dbReference type="PROSITE" id="PS51257">
    <property type="entry name" value="PROKAR_LIPOPROTEIN"/>
    <property type="match status" value="1"/>
</dbReference>